<reference evidence="20 21" key="1">
    <citation type="submission" date="2024-11" db="EMBL/GenBank/DDBJ databases">
        <title>A near-complete genome assembly of Cinchona calisaya.</title>
        <authorList>
            <person name="Lian D.C."/>
            <person name="Zhao X.W."/>
            <person name="Wei L."/>
        </authorList>
    </citation>
    <scope>NUCLEOTIDE SEQUENCE [LARGE SCALE GENOMIC DNA]</scope>
    <source>
        <tissue evidence="20">Nenye</tissue>
    </source>
</reference>
<keyword evidence="3" id="KW-0150">Chloroplast</keyword>
<dbReference type="NCBIfam" id="TIGR00424">
    <property type="entry name" value="APS_reduc"/>
    <property type="match status" value="1"/>
</dbReference>
<dbReference type="InterPro" id="IPR002500">
    <property type="entry name" value="PAPS_reduct_dom"/>
</dbReference>
<dbReference type="PROSITE" id="PS51352">
    <property type="entry name" value="THIOREDOXIN_2"/>
    <property type="match status" value="1"/>
</dbReference>
<keyword evidence="6" id="KW-0479">Metal-binding</keyword>
<dbReference type="Gene3D" id="3.40.30.10">
    <property type="entry name" value="Glutaredoxin"/>
    <property type="match status" value="1"/>
</dbReference>
<comment type="cofactor">
    <cofactor evidence="1">
        <name>[4Fe-4S] cluster</name>
        <dbReference type="ChEBI" id="CHEBI:49883"/>
    </cofactor>
</comment>
<evidence type="ECO:0000256" key="6">
    <source>
        <dbReference type="ARBA" id="ARBA00022723"/>
    </source>
</evidence>
<dbReference type="GO" id="GO:0000103">
    <property type="term" value="P:sulfate assimilation"/>
    <property type="evidence" value="ECO:0007669"/>
    <property type="project" value="UniProtKB-ARBA"/>
</dbReference>
<keyword evidence="7" id="KW-0809">Transit peptide</keyword>
<accession>A0ABD2ZNZ1</accession>
<dbReference type="Pfam" id="PF00085">
    <property type="entry name" value="Thioredoxin"/>
    <property type="match status" value="1"/>
</dbReference>
<gene>
    <name evidence="20" type="ORF">ACH5RR_017602</name>
</gene>
<dbReference type="GO" id="GO:0046872">
    <property type="term" value="F:metal ion binding"/>
    <property type="evidence" value="ECO:0007669"/>
    <property type="project" value="UniProtKB-KW"/>
</dbReference>
<dbReference type="GO" id="GO:0033741">
    <property type="term" value="F:adenylyl-sulfate reductase (glutathione) activity"/>
    <property type="evidence" value="ECO:0007669"/>
    <property type="project" value="UniProtKB-EC"/>
</dbReference>
<dbReference type="AlphaFoldDB" id="A0ABD2ZNZ1"/>
<keyword evidence="5" id="KW-0934">Plastid</keyword>
<protein>
    <recommendedName>
        <fullName evidence="18">adenylyl-sulfate reductase (glutathione)</fullName>
        <ecNumber evidence="18">1.8.4.9</ecNumber>
    </recommendedName>
</protein>
<evidence type="ECO:0000256" key="9">
    <source>
        <dbReference type="ARBA" id="ARBA00023004"/>
    </source>
</evidence>
<keyword evidence="13" id="KW-0198">Cysteine biosynthesis</keyword>
<evidence type="ECO:0000256" key="5">
    <source>
        <dbReference type="ARBA" id="ARBA00022640"/>
    </source>
</evidence>
<comment type="similarity">
    <text evidence="17">Belongs to the APS reductase family.</text>
</comment>
<keyword evidence="9" id="KW-0408">Iron</keyword>
<dbReference type="InterPro" id="IPR004508">
    <property type="entry name" value="Thioredoxin-indep_APS_Rdtase"/>
</dbReference>
<evidence type="ECO:0000256" key="2">
    <source>
        <dbReference type="ARBA" id="ARBA00004229"/>
    </source>
</evidence>
<evidence type="ECO:0000256" key="13">
    <source>
        <dbReference type="ARBA" id="ARBA00023192"/>
    </source>
</evidence>
<dbReference type="InterPro" id="IPR036249">
    <property type="entry name" value="Thioredoxin-like_sf"/>
</dbReference>
<dbReference type="GO" id="GO:0019344">
    <property type="term" value="P:cysteine biosynthetic process"/>
    <property type="evidence" value="ECO:0007669"/>
    <property type="project" value="UniProtKB-KW"/>
</dbReference>
<keyword evidence="11" id="KW-0346">Stress response</keyword>
<evidence type="ECO:0000259" key="19">
    <source>
        <dbReference type="PROSITE" id="PS51352"/>
    </source>
</evidence>
<dbReference type="Gene3D" id="3.40.50.620">
    <property type="entry name" value="HUPs"/>
    <property type="match status" value="1"/>
</dbReference>
<organism evidence="20 21">
    <name type="scientific">Cinchona calisaya</name>
    <dbReference type="NCBI Taxonomy" id="153742"/>
    <lineage>
        <taxon>Eukaryota</taxon>
        <taxon>Viridiplantae</taxon>
        <taxon>Streptophyta</taxon>
        <taxon>Embryophyta</taxon>
        <taxon>Tracheophyta</taxon>
        <taxon>Spermatophyta</taxon>
        <taxon>Magnoliopsida</taxon>
        <taxon>eudicotyledons</taxon>
        <taxon>Gunneridae</taxon>
        <taxon>Pentapetalae</taxon>
        <taxon>asterids</taxon>
        <taxon>lamiids</taxon>
        <taxon>Gentianales</taxon>
        <taxon>Rubiaceae</taxon>
        <taxon>Cinchonoideae</taxon>
        <taxon>Cinchoneae</taxon>
        <taxon>Cinchona</taxon>
    </lineage>
</organism>
<keyword evidence="12" id="KW-1015">Disulfide bond</keyword>
<evidence type="ECO:0000256" key="3">
    <source>
        <dbReference type="ARBA" id="ARBA00022528"/>
    </source>
</evidence>
<keyword evidence="14" id="KW-0676">Redox-active center</keyword>
<dbReference type="Proteomes" id="UP001630127">
    <property type="component" value="Unassembled WGS sequence"/>
</dbReference>
<dbReference type="EMBL" id="JBJUIK010000008">
    <property type="protein sequence ID" value="KAL3519453.1"/>
    <property type="molecule type" value="Genomic_DNA"/>
</dbReference>
<evidence type="ECO:0000256" key="17">
    <source>
        <dbReference type="ARBA" id="ARBA00061610"/>
    </source>
</evidence>
<evidence type="ECO:0000256" key="16">
    <source>
        <dbReference type="ARBA" id="ARBA00055819"/>
    </source>
</evidence>
<dbReference type="HAMAP" id="MF_00063">
    <property type="entry name" value="CysH"/>
    <property type="match status" value="1"/>
</dbReference>
<comment type="caution">
    <text evidence="20">The sequence shown here is derived from an EMBL/GenBank/DDBJ whole genome shotgun (WGS) entry which is preliminary data.</text>
</comment>
<dbReference type="PANTHER" id="PTHR46482:SF9">
    <property type="entry name" value="5'-ADENYLYLSULFATE REDUCTASE 1, CHLOROPLASTIC"/>
    <property type="match status" value="1"/>
</dbReference>
<evidence type="ECO:0000256" key="4">
    <source>
        <dbReference type="ARBA" id="ARBA00022605"/>
    </source>
</evidence>
<evidence type="ECO:0000256" key="1">
    <source>
        <dbReference type="ARBA" id="ARBA00001966"/>
    </source>
</evidence>
<dbReference type="NCBIfam" id="NF002537">
    <property type="entry name" value="PRK02090.1"/>
    <property type="match status" value="1"/>
</dbReference>
<evidence type="ECO:0000313" key="20">
    <source>
        <dbReference type="EMBL" id="KAL3519453.1"/>
    </source>
</evidence>
<keyword evidence="4" id="KW-0028">Amino-acid biosynthesis</keyword>
<evidence type="ECO:0000256" key="8">
    <source>
        <dbReference type="ARBA" id="ARBA00023002"/>
    </source>
</evidence>
<dbReference type="InterPro" id="IPR014729">
    <property type="entry name" value="Rossmann-like_a/b/a_fold"/>
</dbReference>
<keyword evidence="21" id="KW-1185">Reference proteome</keyword>
<dbReference type="SUPFAM" id="SSF52833">
    <property type="entry name" value="Thioredoxin-like"/>
    <property type="match status" value="1"/>
</dbReference>
<evidence type="ECO:0000256" key="11">
    <source>
        <dbReference type="ARBA" id="ARBA00023016"/>
    </source>
</evidence>
<dbReference type="FunFam" id="3.40.30.10:FF:000252">
    <property type="entry name" value="Phosphoadenosine-phosphosulphate reductase"/>
    <property type="match status" value="1"/>
</dbReference>
<evidence type="ECO:0000256" key="10">
    <source>
        <dbReference type="ARBA" id="ARBA00023014"/>
    </source>
</evidence>
<name>A0ABD2ZNZ1_9GENT</name>
<evidence type="ECO:0000256" key="15">
    <source>
        <dbReference type="ARBA" id="ARBA00050468"/>
    </source>
</evidence>
<dbReference type="GO" id="GO:0009973">
    <property type="term" value="F:adenylyl-sulfate reductase activity"/>
    <property type="evidence" value="ECO:0007669"/>
    <property type="project" value="UniProtKB-ARBA"/>
</dbReference>
<comment type="function">
    <text evidence="16">Reduces sulfate for Cys biosynthesis. Substrate preference is adenosine-5'-phosphosulfate (APS) &gt;&gt; 3'-phosphoadenosine-5'-phosphosulfate (PAPS). Uses glutathione or DTT as source of protons.</text>
</comment>
<dbReference type="SUPFAM" id="SSF52402">
    <property type="entry name" value="Adenine nucleotide alpha hydrolases-like"/>
    <property type="match status" value="1"/>
</dbReference>
<dbReference type="InterPro" id="IPR004511">
    <property type="entry name" value="PAPS/APS_Rdtase"/>
</dbReference>
<comment type="catalytic activity">
    <reaction evidence="15">
        <text>glutathione disulfide + sulfite + AMP + 2 H(+) = adenosine 5'-phosphosulfate + 2 glutathione</text>
        <dbReference type="Rhea" id="RHEA:14141"/>
        <dbReference type="ChEBI" id="CHEBI:15378"/>
        <dbReference type="ChEBI" id="CHEBI:17359"/>
        <dbReference type="ChEBI" id="CHEBI:57925"/>
        <dbReference type="ChEBI" id="CHEBI:58243"/>
        <dbReference type="ChEBI" id="CHEBI:58297"/>
        <dbReference type="ChEBI" id="CHEBI:456215"/>
        <dbReference type="EC" id="1.8.4.9"/>
    </reaction>
</comment>
<dbReference type="CDD" id="cd23945">
    <property type="entry name" value="PAPS_reductase"/>
    <property type="match status" value="1"/>
</dbReference>
<evidence type="ECO:0000256" key="18">
    <source>
        <dbReference type="ARBA" id="ARBA00067033"/>
    </source>
</evidence>
<dbReference type="PANTHER" id="PTHR46482">
    <property type="entry name" value="5'-ADENYLYLSULFATE REDUCTASE 3, CHLOROPLASTIC"/>
    <property type="match status" value="1"/>
</dbReference>
<feature type="domain" description="Thioredoxin" evidence="19">
    <location>
        <begin position="323"/>
        <end position="463"/>
    </location>
</feature>
<proteinExistence type="inferred from homology"/>
<dbReference type="Pfam" id="PF01507">
    <property type="entry name" value="PAPS_reduct"/>
    <property type="match status" value="1"/>
</dbReference>
<dbReference type="GO" id="GO:0051536">
    <property type="term" value="F:iron-sulfur cluster binding"/>
    <property type="evidence" value="ECO:0007669"/>
    <property type="project" value="UniProtKB-KW"/>
</dbReference>
<evidence type="ECO:0000313" key="21">
    <source>
        <dbReference type="Proteomes" id="UP001630127"/>
    </source>
</evidence>
<evidence type="ECO:0000256" key="12">
    <source>
        <dbReference type="ARBA" id="ARBA00023157"/>
    </source>
</evidence>
<dbReference type="GO" id="GO:0009507">
    <property type="term" value="C:chloroplast"/>
    <property type="evidence" value="ECO:0007669"/>
    <property type="project" value="UniProtKB-SubCell"/>
</dbReference>
<dbReference type="FunFam" id="3.40.50.620:FF:000153">
    <property type="entry name" value="Phosphoadenosine phosphosulfate reductase"/>
    <property type="match status" value="1"/>
</dbReference>
<evidence type="ECO:0000256" key="14">
    <source>
        <dbReference type="ARBA" id="ARBA00023284"/>
    </source>
</evidence>
<dbReference type="CDD" id="cd02993">
    <property type="entry name" value="PDI_a_APS_reductase"/>
    <property type="match status" value="1"/>
</dbReference>
<evidence type="ECO:0000256" key="7">
    <source>
        <dbReference type="ARBA" id="ARBA00022946"/>
    </source>
</evidence>
<keyword evidence="10" id="KW-0411">Iron-sulfur</keyword>
<dbReference type="InterPro" id="IPR013766">
    <property type="entry name" value="Thioredoxin_domain"/>
</dbReference>
<comment type="subcellular location">
    <subcellularLocation>
        <location evidence="2">Plastid</location>
        <location evidence="2">Chloroplast</location>
    </subcellularLocation>
</comment>
<keyword evidence="8" id="KW-0560">Oxidoreductase</keyword>
<sequence length="463" mass="51007">MAFAFSSSPSIHGSLSSSNEQANAVGWQLGSFQHLDRTATVNVSRRRSAAVKPLNAAAEPKRNNSVVPSAATIVAPDLGDKVEEEDYEKLAKGLENASPLEIMDKALSIFGNDIAIAFSGAEDVALIEYARLTGRPFRVFSLDTGRLNPETYKFFDTVEKHYGIRIEYMFPDAVEVQALVRSKGLFSFYEDGHQECCRVRKVRPLRRALKGLRAWITGQRKDQSPGTRSEVPVVQVDPVFEGLDGGVGSLVKWNPVANVNGKDIWNFLHAMNVPVNSLHSQGYISIGCEPCTRPVLPGQHEREGRWWWEDAKAKECGLHKGNLKEGSSNGNGNGAAHANGSTTVADIFDTKNVVSLSRPGIENLLKLVDRREPWLVVLYAPWCQFCQAMEGSYVELAEKLAGSGVKVAKFKADGDQKSFAQQELQLGSFPTILFFPKNSTRPIKYPTENRDVDSLMAFVNALC</sequence>
<dbReference type="EC" id="1.8.4.9" evidence="18"/>